<keyword evidence="2 4" id="KW-1133">Transmembrane helix</keyword>
<keyword evidence="1 4" id="KW-0812">Transmembrane</keyword>
<keyword evidence="5" id="KW-1185">Reference proteome</keyword>
<feature type="transmembrane region" description="Helical" evidence="4">
    <location>
        <begin position="241"/>
        <end position="258"/>
    </location>
</feature>
<evidence type="ECO:0000256" key="3">
    <source>
        <dbReference type="ARBA" id="ARBA00023136"/>
    </source>
</evidence>
<evidence type="ECO:0000256" key="1">
    <source>
        <dbReference type="ARBA" id="ARBA00022692"/>
    </source>
</evidence>
<evidence type="ECO:0000256" key="4">
    <source>
        <dbReference type="RuleBase" id="RU367022"/>
    </source>
</evidence>
<dbReference type="OrthoDB" id="73901at2759"/>
<proteinExistence type="inferred from homology"/>
<dbReference type="RefSeq" id="XP_022109656.1">
    <property type="nucleotide sequence ID" value="XM_022253964.1"/>
</dbReference>
<keyword evidence="4" id="KW-0813">Transport</keyword>
<comment type="similarity">
    <text evidence="4">Belongs to the copper transporter (Ctr) (TC 1.A.56) family. SLC31A subfamily.</text>
</comment>
<keyword evidence="4" id="KW-0187">Copper transport</keyword>
<dbReference type="AlphaFoldDB" id="A0A8B8A1C8"/>
<reference evidence="6" key="1">
    <citation type="submission" date="2025-08" db="UniProtKB">
        <authorList>
            <consortium name="RefSeq"/>
        </authorList>
    </citation>
    <scope>IDENTIFICATION</scope>
</reference>
<dbReference type="GO" id="GO:0016020">
    <property type="term" value="C:membrane"/>
    <property type="evidence" value="ECO:0007669"/>
    <property type="project" value="UniProtKB-SubCell"/>
</dbReference>
<comment type="subcellular location">
    <subcellularLocation>
        <location evidence="4">Membrane</location>
        <topology evidence="4">Multi-pass membrane protein</topology>
    </subcellularLocation>
</comment>
<sequence>MHRAQCDMAMESFYFSLSVPVSHLLMDGLTITNKTDFAIFLAGLTIAAFVLESLKRISRKCLRKVPKPSRVEITGDGNSTQLKRCRSDKAPLIKYIENEAKTQGKEKASFHEIDEKNGNILVEMKVNNETSCCPEECGGAREVEQGDNETEILADRVTCCQDELTEEQETARLEKMWKSLSLEVLNDRWAIFQTKCGEQKEIKGRVTRGYRVVFHVLQTLINMSEITIAYVLMLIVMTYNAWFLICIVGGTGLGYLLLSSDLETLYADYAEGYIKRKVAEEDARRKTCPSTSGRCRKPSKKKTPWVQKQETYC</sequence>
<gene>
    <name evidence="6" type="primary">LOC110989521</name>
</gene>
<dbReference type="PANTHER" id="PTHR12483">
    <property type="entry name" value="SOLUTE CARRIER FAMILY 31 COPPER TRANSPORTERS"/>
    <property type="match status" value="1"/>
</dbReference>
<dbReference type="OMA" id="MAMESFY"/>
<dbReference type="PANTHER" id="PTHR12483:SF115">
    <property type="entry name" value="COPPER TRANSPORT PROTEIN"/>
    <property type="match status" value="1"/>
</dbReference>
<dbReference type="GO" id="GO:0005375">
    <property type="term" value="F:copper ion transmembrane transporter activity"/>
    <property type="evidence" value="ECO:0007669"/>
    <property type="project" value="UniProtKB-UniRule"/>
</dbReference>
<feature type="transmembrane region" description="Helical" evidence="4">
    <location>
        <begin position="12"/>
        <end position="31"/>
    </location>
</feature>
<name>A0A8B8A1C8_ACAPL</name>
<comment type="caution">
    <text evidence="4">Lacks conserved residue(s) required for the propagation of feature annotation.</text>
</comment>
<dbReference type="Pfam" id="PF04145">
    <property type="entry name" value="Ctr"/>
    <property type="match status" value="1"/>
</dbReference>
<dbReference type="KEGG" id="aplc:110989521"/>
<keyword evidence="4" id="KW-0186">Copper</keyword>
<evidence type="ECO:0000313" key="6">
    <source>
        <dbReference type="RefSeq" id="XP_022109656.1"/>
    </source>
</evidence>
<dbReference type="Proteomes" id="UP000694845">
    <property type="component" value="Unplaced"/>
</dbReference>
<feature type="transmembrane region" description="Helical" evidence="4">
    <location>
        <begin position="212"/>
        <end position="235"/>
    </location>
</feature>
<protein>
    <recommendedName>
        <fullName evidence="4">Copper transport protein</fullName>
    </recommendedName>
</protein>
<evidence type="ECO:0000256" key="2">
    <source>
        <dbReference type="ARBA" id="ARBA00022989"/>
    </source>
</evidence>
<dbReference type="GeneID" id="110989521"/>
<accession>A0A8B8A1C8</accession>
<evidence type="ECO:0000313" key="5">
    <source>
        <dbReference type="Proteomes" id="UP000694845"/>
    </source>
</evidence>
<keyword evidence="3 4" id="KW-0472">Membrane</keyword>
<feature type="transmembrane region" description="Helical" evidence="4">
    <location>
        <begin position="37"/>
        <end position="54"/>
    </location>
</feature>
<dbReference type="InterPro" id="IPR007274">
    <property type="entry name" value="Cop_transporter"/>
</dbReference>
<keyword evidence="4" id="KW-0406">Ion transport</keyword>
<organism evidence="5 6">
    <name type="scientific">Acanthaster planci</name>
    <name type="common">Crown-of-thorns starfish</name>
    <dbReference type="NCBI Taxonomy" id="133434"/>
    <lineage>
        <taxon>Eukaryota</taxon>
        <taxon>Metazoa</taxon>
        <taxon>Echinodermata</taxon>
        <taxon>Eleutherozoa</taxon>
        <taxon>Asterozoa</taxon>
        <taxon>Asteroidea</taxon>
        <taxon>Valvatacea</taxon>
        <taxon>Valvatida</taxon>
        <taxon>Acanthasteridae</taxon>
        <taxon>Acanthaster</taxon>
    </lineage>
</organism>